<comment type="subcellular location">
    <subcellularLocation>
        <location evidence="1">Membrane</location>
        <topology evidence="1">Multi-pass membrane protein</topology>
    </subcellularLocation>
</comment>
<feature type="transmembrane region" description="Helical" evidence="6">
    <location>
        <begin position="302"/>
        <end position="324"/>
    </location>
</feature>
<evidence type="ECO:0000256" key="4">
    <source>
        <dbReference type="ARBA" id="ARBA00022989"/>
    </source>
</evidence>
<dbReference type="EMBL" id="JBBNOP010000005">
    <property type="protein sequence ID" value="MEQ3362693.1"/>
    <property type="molecule type" value="Genomic_DNA"/>
</dbReference>
<reference evidence="7 8" key="1">
    <citation type="submission" date="2024-04" db="EMBL/GenBank/DDBJ databases">
        <title>Human intestinal bacterial collection.</title>
        <authorList>
            <person name="Pauvert C."/>
            <person name="Hitch T.C.A."/>
            <person name="Clavel T."/>
        </authorList>
    </citation>
    <scope>NUCLEOTIDE SEQUENCE [LARGE SCALE GENOMIC DNA]</scope>
    <source>
        <strain evidence="7 8">CLA-KB-H42</strain>
    </source>
</reference>
<feature type="transmembrane region" description="Helical" evidence="6">
    <location>
        <begin position="60"/>
        <end position="78"/>
    </location>
</feature>
<keyword evidence="7" id="KW-0328">Glycosyltransferase</keyword>
<dbReference type="InterPro" id="IPR001182">
    <property type="entry name" value="FtsW/RodA"/>
</dbReference>
<evidence type="ECO:0000313" key="8">
    <source>
        <dbReference type="Proteomes" id="UP001487305"/>
    </source>
</evidence>
<keyword evidence="7" id="KW-0808">Transferase</keyword>
<dbReference type="Proteomes" id="UP001487305">
    <property type="component" value="Unassembled WGS sequence"/>
</dbReference>
<sequence>MPQLPQIQSVKAPDRAVVDATKPRRFKYINLPFLIVVSLLVGYGLIIVYTAVLGNADYSFSRQLACVAIGAVIMIVIARFDYRNLSDFTTVLLVVSVALILSPHIPGLGTDAGMGAQSWIKVGIQVQPGEFAKITVILLAASVVSRYGGRLDDVREYLKALGIMLVPFLCIMTQPDLGTGLVYLFITAVALVVGGARPKFLLITLVAGIAAIAAVFAVDQVIFDTTGEYKLLKQYQRNRLLVFLEHDSVNLSDEGWNLKQAQVAIGSGGLFGKGLFNATQATLGFLPEAPTDFIFCVLAEQLGFFGVMVLLALYAALVLLCFRIAGSASDLFGTVIVMCVVGMWLFQILENIGMTLGLMPITGIPLPFMSYGSTGMVMNFMLLGLIGSVWAHNGR</sequence>
<organism evidence="7 8">
    <name type="scientific">Raoultibacter massiliensis</name>
    <dbReference type="NCBI Taxonomy" id="1852371"/>
    <lineage>
        <taxon>Bacteria</taxon>
        <taxon>Bacillati</taxon>
        <taxon>Actinomycetota</taxon>
        <taxon>Coriobacteriia</taxon>
        <taxon>Eggerthellales</taxon>
        <taxon>Eggerthellaceae</taxon>
        <taxon>Raoultibacter</taxon>
    </lineage>
</organism>
<dbReference type="Pfam" id="PF01098">
    <property type="entry name" value="FTSW_RODA_SPOVE"/>
    <property type="match status" value="1"/>
</dbReference>
<keyword evidence="3" id="KW-0133">Cell shape</keyword>
<feature type="transmembrane region" description="Helical" evidence="6">
    <location>
        <begin position="331"/>
        <end position="349"/>
    </location>
</feature>
<dbReference type="GO" id="GO:0016757">
    <property type="term" value="F:glycosyltransferase activity"/>
    <property type="evidence" value="ECO:0007669"/>
    <property type="project" value="UniProtKB-KW"/>
</dbReference>
<name>A0ABV1JC88_9ACTN</name>
<dbReference type="PANTHER" id="PTHR30474:SF1">
    <property type="entry name" value="PEPTIDOGLYCAN GLYCOSYLTRANSFERASE MRDB"/>
    <property type="match status" value="1"/>
</dbReference>
<feature type="transmembrane region" description="Helical" evidence="6">
    <location>
        <begin position="180"/>
        <end position="196"/>
    </location>
</feature>
<feature type="transmembrane region" description="Helical" evidence="6">
    <location>
        <begin position="31"/>
        <end position="54"/>
    </location>
</feature>
<evidence type="ECO:0000256" key="2">
    <source>
        <dbReference type="ARBA" id="ARBA00022692"/>
    </source>
</evidence>
<keyword evidence="2 6" id="KW-0812">Transmembrane</keyword>
<dbReference type="PANTHER" id="PTHR30474">
    <property type="entry name" value="CELL CYCLE PROTEIN"/>
    <property type="match status" value="1"/>
</dbReference>
<keyword evidence="8" id="KW-1185">Reference proteome</keyword>
<dbReference type="RefSeq" id="WP_102374944.1">
    <property type="nucleotide sequence ID" value="NZ_JBBNOP010000005.1"/>
</dbReference>
<evidence type="ECO:0000313" key="7">
    <source>
        <dbReference type="EMBL" id="MEQ3362693.1"/>
    </source>
</evidence>
<dbReference type="EC" id="2.4.1.129" evidence="7"/>
<proteinExistence type="predicted"/>
<gene>
    <name evidence="7" type="ORF">AAA083_06865</name>
</gene>
<accession>A0ABV1JC88</accession>
<evidence type="ECO:0000256" key="5">
    <source>
        <dbReference type="ARBA" id="ARBA00023136"/>
    </source>
</evidence>
<feature type="transmembrane region" description="Helical" evidence="6">
    <location>
        <begin position="131"/>
        <end position="149"/>
    </location>
</feature>
<evidence type="ECO:0000256" key="3">
    <source>
        <dbReference type="ARBA" id="ARBA00022960"/>
    </source>
</evidence>
<protein>
    <submittedName>
        <fullName evidence="7">FtsW/RodA/SpoVE family cell cycle protein</fullName>
        <ecNumber evidence="7">2.4.1.129</ecNumber>
    </submittedName>
</protein>
<feature type="transmembrane region" description="Helical" evidence="6">
    <location>
        <begin position="369"/>
        <end position="391"/>
    </location>
</feature>
<feature type="transmembrane region" description="Helical" evidence="6">
    <location>
        <begin position="201"/>
        <end position="223"/>
    </location>
</feature>
<keyword evidence="4 6" id="KW-1133">Transmembrane helix</keyword>
<feature type="transmembrane region" description="Helical" evidence="6">
    <location>
        <begin position="156"/>
        <end position="174"/>
    </location>
</feature>
<comment type="caution">
    <text evidence="7">The sequence shown here is derived from an EMBL/GenBank/DDBJ whole genome shotgun (WGS) entry which is preliminary data.</text>
</comment>
<evidence type="ECO:0000256" key="1">
    <source>
        <dbReference type="ARBA" id="ARBA00004141"/>
    </source>
</evidence>
<evidence type="ECO:0000256" key="6">
    <source>
        <dbReference type="SAM" id="Phobius"/>
    </source>
</evidence>
<feature type="transmembrane region" description="Helical" evidence="6">
    <location>
        <begin position="85"/>
        <end position="105"/>
    </location>
</feature>
<keyword evidence="5 6" id="KW-0472">Membrane</keyword>